<name>A0A915J5J0_ROMCU</name>
<dbReference type="Proteomes" id="UP000887565">
    <property type="component" value="Unplaced"/>
</dbReference>
<keyword evidence="1" id="KW-1185">Reference proteome</keyword>
<evidence type="ECO:0000313" key="2">
    <source>
        <dbReference type="WBParaSite" id="nRc.2.0.1.t21059-RA"/>
    </source>
</evidence>
<protein>
    <submittedName>
        <fullName evidence="2">Uncharacterized protein</fullName>
    </submittedName>
</protein>
<dbReference type="AlphaFoldDB" id="A0A915J5J0"/>
<proteinExistence type="predicted"/>
<dbReference type="WBParaSite" id="nRc.2.0.1.t21059-RA">
    <property type="protein sequence ID" value="nRc.2.0.1.t21059-RA"/>
    <property type="gene ID" value="nRc.2.0.1.g21059"/>
</dbReference>
<accession>A0A915J5J0</accession>
<reference evidence="2" key="1">
    <citation type="submission" date="2022-11" db="UniProtKB">
        <authorList>
            <consortium name="WormBaseParasite"/>
        </authorList>
    </citation>
    <scope>IDENTIFICATION</scope>
</reference>
<organism evidence="1 2">
    <name type="scientific">Romanomermis culicivorax</name>
    <name type="common">Nematode worm</name>
    <dbReference type="NCBI Taxonomy" id="13658"/>
    <lineage>
        <taxon>Eukaryota</taxon>
        <taxon>Metazoa</taxon>
        <taxon>Ecdysozoa</taxon>
        <taxon>Nematoda</taxon>
        <taxon>Enoplea</taxon>
        <taxon>Dorylaimia</taxon>
        <taxon>Mermithida</taxon>
        <taxon>Mermithoidea</taxon>
        <taxon>Mermithidae</taxon>
        <taxon>Romanomermis</taxon>
    </lineage>
</organism>
<evidence type="ECO:0000313" key="1">
    <source>
        <dbReference type="Proteomes" id="UP000887565"/>
    </source>
</evidence>
<sequence>MKVNAMTNDILYEDIAKNIQSAAEKSKKYFDKKSKERGFKVKDWVLLKVDKQKLFFENKDFEKNGEGLAEAPTSSDA</sequence>